<protein>
    <recommendedName>
        <fullName evidence="3">Reverse transcriptase Ty1/copia-type domain-containing protein</fullName>
    </recommendedName>
</protein>
<reference evidence="1 2" key="1">
    <citation type="journal article" date="2012" name="Genome Biol.">
        <title>Genome and low-iron response of an oceanic diatom adapted to chronic iron limitation.</title>
        <authorList>
            <person name="Lommer M."/>
            <person name="Specht M."/>
            <person name="Roy A.S."/>
            <person name="Kraemer L."/>
            <person name="Andreson R."/>
            <person name="Gutowska M.A."/>
            <person name="Wolf J."/>
            <person name="Bergner S.V."/>
            <person name="Schilhabel M.B."/>
            <person name="Klostermeier U.C."/>
            <person name="Beiko R.G."/>
            <person name="Rosenstiel P."/>
            <person name="Hippler M."/>
            <person name="Laroche J."/>
        </authorList>
    </citation>
    <scope>NUCLEOTIDE SEQUENCE [LARGE SCALE GENOMIC DNA]</scope>
    <source>
        <strain evidence="1 2">CCMP1005</strain>
    </source>
</reference>
<evidence type="ECO:0000313" key="2">
    <source>
        <dbReference type="Proteomes" id="UP000266841"/>
    </source>
</evidence>
<dbReference type="eggNOG" id="KOG0017">
    <property type="taxonomic scope" value="Eukaryota"/>
</dbReference>
<keyword evidence="2" id="KW-1185">Reference proteome</keyword>
<gene>
    <name evidence="1" type="ORF">THAOC_27769</name>
</gene>
<dbReference type="OrthoDB" id="42576at2759"/>
<comment type="caution">
    <text evidence="1">The sequence shown here is derived from an EMBL/GenBank/DDBJ whole genome shotgun (WGS) entry which is preliminary data.</text>
</comment>
<proteinExistence type="predicted"/>
<dbReference type="OMA" id="TAMSWIS"/>
<name>K0RVM1_THAOC</name>
<dbReference type="Proteomes" id="UP000266841">
    <property type="component" value="Unassembled WGS sequence"/>
</dbReference>
<sequence length="174" mass="19493">NVITFAGCPVVWQSKLQTETALSTMESEIVALSHSCRVLLPLIDIAKQLTKAVGKDLNETNMQVSIHEDNAGALILAKTLPPGFTPRSKHYAVKTIWFREQIVRRGIKLCKIDTKEQLGDLFTKGLPLATFVYLRGQLMGCVFIATKQWCKDKVRLCRYKRECLDTALLVGASR</sequence>
<evidence type="ECO:0008006" key="3">
    <source>
        <dbReference type="Google" id="ProtNLM"/>
    </source>
</evidence>
<organism evidence="1 2">
    <name type="scientific">Thalassiosira oceanica</name>
    <name type="common">Marine diatom</name>
    <dbReference type="NCBI Taxonomy" id="159749"/>
    <lineage>
        <taxon>Eukaryota</taxon>
        <taxon>Sar</taxon>
        <taxon>Stramenopiles</taxon>
        <taxon>Ochrophyta</taxon>
        <taxon>Bacillariophyta</taxon>
        <taxon>Coscinodiscophyceae</taxon>
        <taxon>Thalassiosirophycidae</taxon>
        <taxon>Thalassiosirales</taxon>
        <taxon>Thalassiosiraceae</taxon>
        <taxon>Thalassiosira</taxon>
    </lineage>
</organism>
<feature type="non-terminal residue" evidence="1">
    <location>
        <position position="1"/>
    </location>
</feature>
<accession>K0RVM1</accession>
<dbReference type="AlphaFoldDB" id="K0RVM1"/>
<dbReference type="CDD" id="cd09272">
    <property type="entry name" value="RNase_HI_RT_Ty1"/>
    <property type="match status" value="1"/>
</dbReference>
<evidence type="ECO:0000313" key="1">
    <source>
        <dbReference type="EMBL" id="EJK52906.1"/>
    </source>
</evidence>
<dbReference type="EMBL" id="AGNL01038991">
    <property type="protein sequence ID" value="EJK52906.1"/>
    <property type="molecule type" value="Genomic_DNA"/>
</dbReference>